<dbReference type="RefSeq" id="WP_071453740.1">
    <property type="nucleotide sequence ID" value="NZ_CP017675.1"/>
</dbReference>
<evidence type="ECO:0000313" key="1">
    <source>
        <dbReference type="EMBL" id="APB33089.1"/>
    </source>
</evidence>
<protein>
    <submittedName>
        <fullName evidence="1">Uncharacterized protein</fullName>
    </submittedName>
</protein>
<name>A0A1J0AB10_9CYAN</name>
<proteinExistence type="predicted"/>
<evidence type="ECO:0000313" key="2">
    <source>
        <dbReference type="Proteomes" id="UP000180235"/>
    </source>
</evidence>
<keyword evidence="2" id="KW-1185">Reference proteome</keyword>
<sequence length="79" mass="9145">MNNEEYEYLKEIINDGLRLNMPREARFILLGRIINALERSELTSVEAEELEKMLELGSRNEYREALSFSILGNLEGSIP</sequence>
<dbReference type="OrthoDB" id="590552at2"/>
<dbReference type="STRING" id="1188229.GlitD10_0775"/>
<dbReference type="AlphaFoldDB" id="A0A1J0AB10"/>
<accession>A0A1J0AB10</accession>
<gene>
    <name evidence="1" type="ORF">GlitD10_0775</name>
</gene>
<dbReference type="EMBL" id="CP017675">
    <property type="protein sequence ID" value="APB33089.1"/>
    <property type="molecule type" value="Genomic_DNA"/>
</dbReference>
<organism evidence="1 2">
    <name type="scientific">Gloeomargarita lithophora Alchichica-D10</name>
    <dbReference type="NCBI Taxonomy" id="1188229"/>
    <lineage>
        <taxon>Bacteria</taxon>
        <taxon>Bacillati</taxon>
        <taxon>Cyanobacteriota</taxon>
        <taxon>Cyanophyceae</taxon>
        <taxon>Gloeomargaritales</taxon>
        <taxon>Gloeomargaritaceae</taxon>
        <taxon>Gloeomargarita</taxon>
    </lineage>
</organism>
<dbReference type="Proteomes" id="UP000180235">
    <property type="component" value="Chromosome"/>
</dbReference>
<reference evidence="1 2" key="1">
    <citation type="submission" date="2016-10" db="EMBL/GenBank/DDBJ databases">
        <title>Description of Gloeomargarita lithophora gen. nov., sp. nov., a thylakoid-bearing basal-branching cyanobacterium with intracellular carbonates, and proposal for Gloeomargaritales ord. nov.</title>
        <authorList>
            <person name="Moreira D."/>
            <person name="Tavera R."/>
            <person name="Benzerara K."/>
            <person name="Skouri-Panet F."/>
            <person name="Couradeau E."/>
            <person name="Gerard E."/>
            <person name="Loussert C."/>
            <person name="Novelo E."/>
            <person name="Zivanovic Y."/>
            <person name="Lopez-Garcia P."/>
        </authorList>
    </citation>
    <scope>NUCLEOTIDE SEQUENCE [LARGE SCALE GENOMIC DNA]</scope>
    <source>
        <strain evidence="1 2">D10</strain>
    </source>
</reference>
<dbReference type="KEGG" id="glt:GlitD10_0775"/>